<dbReference type="InterPro" id="IPR010992">
    <property type="entry name" value="IHF-like_DNA-bd_dom_sf"/>
</dbReference>
<dbReference type="Gene3D" id="4.10.520.10">
    <property type="entry name" value="IHF-like DNA-binding proteins"/>
    <property type="match status" value="1"/>
</dbReference>
<comment type="caution">
    <text evidence="4">The sequence shown here is derived from an EMBL/GenBank/DDBJ whole genome shotgun (WGS) entry which is preliminary data.</text>
</comment>
<dbReference type="EMBL" id="JAFDVD010000003">
    <property type="protein sequence ID" value="MBM6399216.1"/>
    <property type="molecule type" value="Genomic_DNA"/>
</dbReference>
<evidence type="ECO:0000256" key="2">
    <source>
        <dbReference type="ARBA" id="ARBA00023125"/>
    </source>
</evidence>
<dbReference type="SMART" id="SM00411">
    <property type="entry name" value="BHL"/>
    <property type="match status" value="1"/>
</dbReference>
<dbReference type="RefSeq" id="WP_204129686.1">
    <property type="nucleotide sequence ID" value="NZ_JAFDVD010000003.1"/>
</dbReference>
<keyword evidence="2 4" id="KW-0238">DNA-binding</keyword>
<reference evidence="4" key="1">
    <citation type="submission" date="2021-02" db="EMBL/GenBank/DDBJ databases">
        <title>Phycicoccus sp. MQZ13P-5T, whole genome shotgun sequence.</title>
        <authorList>
            <person name="Tuo L."/>
        </authorList>
    </citation>
    <scope>NUCLEOTIDE SEQUENCE</scope>
    <source>
        <strain evidence="4">MQZ13P-5</strain>
    </source>
</reference>
<dbReference type="PANTHER" id="PTHR33175:SF3">
    <property type="entry name" value="DNA-BINDING PROTEIN HU-BETA"/>
    <property type="match status" value="1"/>
</dbReference>
<sequence length="92" mass="9585">MSTKKDIAQAVAQRTDVSASAAEEIINAALDVVGEHLAKGEDVKLAGFGSFETRERAARTGRNPQTGEEIQIAASTSVGFKAAAQLKRAVNG</sequence>
<organism evidence="4 5">
    <name type="scientific">Phycicoccus sonneratiae</name>
    <dbReference type="NCBI Taxonomy" id="2807628"/>
    <lineage>
        <taxon>Bacteria</taxon>
        <taxon>Bacillati</taxon>
        <taxon>Actinomycetota</taxon>
        <taxon>Actinomycetes</taxon>
        <taxon>Micrococcales</taxon>
        <taxon>Intrasporangiaceae</taxon>
        <taxon>Phycicoccus</taxon>
    </lineage>
</organism>
<gene>
    <name evidence="4" type="ORF">JQN70_02320</name>
</gene>
<evidence type="ECO:0000256" key="3">
    <source>
        <dbReference type="RuleBase" id="RU003939"/>
    </source>
</evidence>
<dbReference type="Proteomes" id="UP001430172">
    <property type="component" value="Unassembled WGS sequence"/>
</dbReference>
<accession>A0ABS2CH70</accession>
<comment type="similarity">
    <text evidence="3">Belongs to the bacterial histone-like protein family.</text>
</comment>
<dbReference type="PRINTS" id="PR01727">
    <property type="entry name" value="DNABINDINGHU"/>
</dbReference>
<protein>
    <submittedName>
        <fullName evidence="4">HU family DNA-binding protein</fullName>
    </submittedName>
</protein>
<keyword evidence="1" id="KW-0226">DNA condensation</keyword>
<evidence type="ECO:0000256" key="1">
    <source>
        <dbReference type="ARBA" id="ARBA00023067"/>
    </source>
</evidence>
<proteinExistence type="inferred from homology"/>
<dbReference type="Pfam" id="PF00216">
    <property type="entry name" value="Bac_DNA_binding"/>
    <property type="match status" value="1"/>
</dbReference>
<dbReference type="PROSITE" id="PS00045">
    <property type="entry name" value="HISTONE_LIKE"/>
    <property type="match status" value="1"/>
</dbReference>
<name>A0ABS2CH70_9MICO</name>
<dbReference type="GO" id="GO:0003677">
    <property type="term" value="F:DNA binding"/>
    <property type="evidence" value="ECO:0007669"/>
    <property type="project" value="UniProtKB-KW"/>
</dbReference>
<dbReference type="PANTHER" id="PTHR33175">
    <property type="entry name" value="DNA-BINDING PROTEIN HU"/>
    <property type="match status" value="1"/>
</dbReference>
<dbReference type="SUPFAM" id="SSF47729">
    <property type="entry name" value="IHF-like DNA-binding proteins"/>
    <property type="match status" value="1"/>
</dbReference>
<evidence type="ECO:0000313" key="4">
    <source>
        <dbReference type="EMBL" id="MBM6399216.1"/>
    </source>
</evidence>
<evidence type="ECO:0000313" key="5">
    <source>
        <dbReference type="Proteomes" id="UP001430172"/>
    </source>
</evidence>
<keyword evidence="5" id="KW-1185">Reference proteome</keyword>
<dbReference type="CDD" id="cd13831">
    <property type="entry name" value="HU"/>
    <property type="match status" value="1"/>
</dbReference>
<dbReference type="InterPro" id="IPR000119">
    <property type="entry name" value="Hist_DNA-bd"/>
</dbReference>
<dbReference type="InterPro" id="IPR020816">
    <property type="entry name" value="Histone-like_DNA-bd_CS"/>
</dbReference>